<accession>A0A4S3K826</accession>
<dbReference type="EMBL" id="SOBT01000008">
    <property type="protein sequence ID" value="TDU32069.1"/>
    <property type="molecule type" value="Genomic_DNA"/>
</dbReference>
<dbReference type="SUPFAM" id="SSF54373">
    <property type="entry name" value="FAD-linked reductases, C-terminal domain"/>
    <property type="match status" value="1"/>
</dbReference>
<reference evidence="3 4" key="1">
    <citation type="submission" date="2019-03" db="EMBL/GenBank/DDBJ databases">
        <title>Genomic Encyclopedia of Type Strains, Phase IV (KMG-IV): sequencing the most valuable type-strain genomes for metagenomic binning, comparative biology and taxonomic classification.</title>
        <authorList>
            <person name="Goeker M."/>
        </authorList>
    </citation>
    <scope>NUCLEOTIDE SEQUENCE [LARGE SCALE GENOMIC DNA]</scope>
    <source>
        <strain evidence="3 4">DSM 26377</strain>
    </source>
</reference>
<dbReference type="InterPro" id="IPR006076">
    <property type="entry name" value="FAD-dep_OxRdtase"/>
</dbReference>
<protein>
    <submittedName>
        <fullName evidence="3">Glycine oxidase</fullName>
    </submittedName>
</protein>
<dbReference type="OrthoDB" id="9805337at2"/>
<evidence type="ECO:0000313" key="3">
    <source>
        <dbReference type="EMBL" id="TDU32069.1"/>
    </source>
</evidence>
<gene>
    <name evidence="3" type="ORF">DFR24_1457</name>
</gene>
<dbReference type="Pfam" id="PF01266">
    <property type="entry name" value="DAO"/>
    <property type="match status" value="1"/>
</dbReference>
<dbReference type="GO" id="GO:0016491">
    <property type="term" value="F:oxidoreductase activity"/>
    <property type="evidence" value="ECO:0007669"/>
    <property type="project" value="UniProtKB-KW"/>
</dbReference>
<comment type="caution">
    <text evidence="3">The sequence shown here is derived from an EMBL/GenBank/DDBJ whole genome shotgun (WGS) entry which is preliminary data.</text>
</comment>
<feature type="domain" description="FAD dependent oxidoreductase" evidence="2">
    <location>
        <begin position="9"/>
        <end position="336"/>
    </location>
</feature>
<proteinExistence type="predicted"/>
<dbReference type="SUPFAM" id="SSF51971">
    <property type="entry name" value="Nucleotide-binding domain"/>
    <property type="match status" value="1"/>
</dbReference>
<keyword evidence="1" id="KW-0560">Oxidoreductase</keyword>
<dbReference type="InterPro" id="IPR036188">
    <property type="entry name" value="FAD/NAD-bd_sf"/>
</dbReference>
<dbReference type="AlphaFoldDB" id="A0A4S3K826"/>
<dbReference type="GO" id="GO:0005737">
    <property type="term" value="C:cytoplasm"/>
    <property type="evidence" value="ECO:0007669"/>
    <property type="project" value="TreeGrafter"/>
</dbReference>
<dbReference type="Gene3D" id="3.50.50.60">
    <property type="entry name" value="FAD/NAD(P)-binding domain"/>
    <property type="match status" value="1"/>
</dbReference>
<dbReference type="Proteomes" id="UP000295341">
    <property type="component" value="Unassembled WGS sequence"/>
</dbReference>
<evidence type="ECO:0000256" key="1">
    <source>
        <dbReference type="ARBA" id="ARBA00023002"/>
    </source>
</evidence>
<name>A0A4S3K826_9GAMM</name>
<dbReference type="PANTHER" id="PTHR13847:SF289">
    <property type="entry name" value="GLYCINE OXIDASE"/>
    <property type="match status" value="1"/>
</dbReference>
<sequence>MSQATRSADVLVIGAGVIGLSTALELRRAGLRVCVLERTAVGRGAASWAGGGILSPLEPDGVDDATLPILRNSLAGYADWCAGIQALGGVDPEYTVSGVQVLAPADAMQWTQAAEAWGLRVASITGDATASAPVVTLPDVAQVRSPRLLQSLLQAFRSAGGECVENEAVHELVGGERVVGVRTGQGTRHAAVVVVAAGAWSGQLGAALPIRPVRGQMLLLQAQPGDLQSIVLREGRYLIPRRDGRVLVGSTLEDVGFADTTTDAARDSLLKSLRQMAPALADRPVIAHWAGLRPAPQGRAPVIGWSEERRGLFVNSGHHRLGITLAPGSAREAARRILDAKA</sequence>
<keyword evidence="4" id="KW-1185">Reference proteome</keyword>
<organism evidence="3 4">
    <name type="scientific">Panacagrimonas perspica</name>
    <dbReference type="NCBI Taxonomy" id="381431"/>
    <lineage>
        <taxon>Bacteria</taxon>
        <taxon>Pseudomonadati</taxon>
        <taxon>Pseudomonadota</taxon>
        <taxon>Gammaproteobacteria</taxon>
        <taxon>Nevskiales</taxon>
        <taxon>Nevskiaceae</taxon>
        <taxon>Panacagrimonas</taxon>
    </lineage>
</organism>
<evidence type="ECO:0000313" key="4">
    <source>
        <dbReference type="Proteomes" id="UP000295341"/>
    </source>
</evidence>
<dbReference type="PANTHER" id="PTHR13847">
    <property type="entry name" value="SARCOSINE DEHYDROGENASE-RELATED"/>
    <property type="match status" value="1"/>
</dbReference>
<evidence type="ECO:0000259" key="2">
    <source>
        <dbReference type="Pfam" id="PF01266"/>
    </source>
</evidence>
<dbReference type="Gene3D" id="3.30.9.10">
    <property type="entry name" value="D-Amino Acid Oxidase, subunit A, domain 2"/>
    <property type="match status" value="1"/>
</dbReference>